<sequence length="1480" mass="163893">MERIGQSDVATILGRLHQELKSQTRDSKSEQHQLMRKAFHYVTASLHQPTPGTGGGAAGNAPLRKLSEVTHRVLQELFALLVGDSGFAPPRIRILSSALVRELSSGEVPYFFRDNFGGNFDHYDHNKVVYFLPVLSQLLNADLLVKNIPNLVTWFTSESASIGLKTAALTNLLAAVQRFPNVLDQDQHIRPMEAQFCKLLTGASLETRKTTSTTLFGMRIVSSSASCNVTEVDGTPTRDFFTCMNNSYDYSEDQLLNVSVFSSLYCWLFYLYQAQLLEIRKRQSRDDIVSKLEHYGLVHDARIPTEPRPREATNKSSLIGHFTLDEEFREVVISICLRILSQVELDIVRDGPQQMRLGARYVISELDWMKEFIEGVSMEAVRILDLLCLMDPSLVTRIFPAVKKVYERTANRQSGVVFAAVLQFFVNHGQHVIFDVDPVLHHFFEDYVSVRYRQQLLAMSTLLFLTTNTSKMLLHTPVFPKYYPAIIKLLVWHPRTLAEEVLPIVPAMAGPSSFAELFHTLLDLPLTAAFMEQYERPDEPHADAQMMRLGLDRMSPPFKTVHQYIMRNQAGGVCIWEARDEAQLSMIRVLWNSLPVTPRVSSVCKLVPRFLRVYFDVLLNNAPPECIERVVPLLLQRFASLYPVDFFLNSVHTLIIDTLQAIFQQWPAFLMSLKREVVHAISTHLDVQGRLLVLHLCWIIGELLRPPLYENGGRAGVAMFFEALETLAYQAISITPASEPEEEKKEPKVESREPEKGQQGPDDEGTDEGVPAAPEVVKVEFAGEAIFSPRFVAVIIASLTKLGTKFPEFAPRVVLCLLKMQQHYAADFSDGVEFVRDRLADSLQLLRHSAISSSVYSSSTFLSFETDRALSSVSALSSLGHLSHDPSTYTSGAALHDFELPHQPPNIAAALADDRLPWWEARAAPLPALMQSASDEKEESSSTSSVHGTWLEAAWASGSRQATSALLALGHPEQAFHLQLFEIGSVQGALDVLTEARLPEEKEQELLQELCATAIQDGHLFASLLAAVLSPSGGVPGVKVSTLFQQLPPGLEVPTAAVALLLSLDCDLHELALTRPAAKIVNPAKGHPDWQLPTQSGAWVRQTGASNSNGGGIMSIMGTSFHPEDARSQQQQRWRPPSDEQASSIPASVQQPEASNNNGVEVTGRPGFAAALRMRPSRCRNVSAGARHGQAMPLKKQVPELWSENRRAHGSVDKRYGGAPDLRCKRGMAAQEAGELSLTVLYTKAATQQLSVSADITGEALKERLREALGLDAEVTLALSFQNGSRNSVKKVLEAQQSLGEQGVEDGASLTVKADAVEVRPENSFLRESIRNNGGNSYYYAHANEKELPPELRYVYGGEPIKLESQNADSGDAIKASAARPLTKYSWADEGDFVCIYVSAEGEPEAIEAATRGEVKVSFDVRSVEVRVCDGAKEFALSLKQLEGEIVAEESKHRVSAGKRISLKMKKKRTGTWTRLLRPK</sequence>
<protein>
    <submittedName>
        <fullName evidence="3">AP-5 complex subunit zeta-1</fullName>
    </submittedName>
</protein>
<dbReference type="Proteomes" id="UP000186817">
    <property type="component" value="Unassembled WGS sequence"/>
</dbReference>
<dbReference type="Pfam" id="PF04969">
    <property type="entry name" value="CS"/>
    <property type="match status" value="1"/>
</dbReference>
<feature type="domain" description="CS" evidence="2">
    <location>
        <begin position="1380"/>
        <end position="1477"/>
    </location>
</feature>
<dbReference type="InterPro" id="IPR056856">
    <property type="entry name" value="TPR_AP5Z1_C"/>
</dbReference>
<dbReference type="SUPFAM" id="SSF48371">
    <property type="entry name" value="ARM repeat"/>
    <property type="match status" value="1"/>
</dbReference>
<dbReference type="GO" id="GO:0044599">
    <property type="term" value="C:AP-5 adaptor complex"/>
    <property type="evidence" value="ECO:0007669"/>
    <property type="project" value="InterPro"/>
</dbReference>
<keyword evidence="4" id="KW-1185">Reference proteome</keyword>
<accession>A0A1Q9CKJ4</accession>
<dbReference type="OrthoDB" id="744564at2759"/>
<dbReference type="InterPro" id="IPR028222">
    <property type="entry name" value="AP5Z1"/>
</dbReference>
<comment type="caution">
    <text evidence="3">The sequence shown here is derived from an EMBL/GenBank/DDBJ whole genome shotgun (WGS) entry which is preliminary data.</text>
</comment>
<evidence type="ECO:0000313" key="4">
    <source>
        <dbReference type="Proteomes" id="UP000186817"/>
    </source>
</evidence>
<dbReference type="Pfam" id="PF25153">
    <property type="entry name" value="TPR_AP5Z1"/>
    <property type="match status" value="1"/>
</dbReference>
<dbReference type="Pfam" id="PF14764">
    <property type="entry name" value="SPG48"/>
    <property type="match status" value="1"/>
</dbReference>
<dbReference type="OMA" id="AIFQQWP"/>
<organism evidence="3 4">
    <name type="scientific">Symbiodinium microadriaticum</name>
    <name type="common">Dinoflagellate</name>
    <name type="synonym">Zooxanthella microadriatica</name>
    <dbReference type="NCBI Taxonomy" id="2951"/>
    <lineage>
        <taxon>Eukaryota</taxon>
        <taxon>Sar</taxon>
        <taxon>Alveolata</taxon>
        <taxon>Dinophyceae</taxon>
        <taxon>Suessiales</taxon>
        <taxon>Symbiodiniaceae</taxon>
        <taxon>Symbiodinium</taxon>
    </lineage>
</organism>
<dbReference type="Pfam" id="PF25154">
    <property type="entry name" value="TPR_AP5Z1_C"/>
    <property type="match status" value="1"/>
</dbReference>
<evidence type="ECO:0000313" key="3">
    <source>
        <dbReference type="EMBL" id="OLP83439.1"/>
    </source>
</evidence>
<name>A0A1Q9CKJ4_SYMMI</name>
<evidence type="ECO:0000256" key="1">
    <source>
        <dbReference type="SAM" id="MobiDB-lite"/>
    </source>
</evidence>
<gene>
    <name evidence="3" type="primary">AP5Z1</name>
    <name evidence="3" type="ORF">AK812_SmicGene35797</name>
</gene>
<dbReference type="CDD" id="cd17039">
    <property type="entry name" value="Ubl_ubiquitin_like"/>
    <property type="match status" value="1"/>
</dbReference>
<dbReference type="PANTHER" id="PTHR46488">
    <property type="entry name" value="AP-5 COMPLEX SUBUNIT ZETA-1"/>
    <property type="match status" value="1"/>
</dbReference>
<dbReference type="SUPFAM" id="SSF49764">
    <property type="entry name" value="HSP20-like chaperones"/>
    <property type="match status" value="1"/>
</dbReference>
<dbReference type="PANTHER" id="PTHR46488:SF1">
    <property type="entry name" value="AP-5 COMPLEX SUBUNIT ZETA-1"/>
    <property type="match status" value="1"/>
</dbReference>
<reference evidence="3 4" key="1">
    <citation type="submission" date="2016-02" db="EMBL/GenBank/DDBJ databases">
        <title>Genome analysis of coral dinoflagellate symbionts highlights evolutionary adaptations to a symbiotic lifestyle.</title>
        <authorList>
            <person name="Aranda M."/>
            <person name="Li Y."/>
            <person name="Liew Y.J."/>
            <person name="Baumgarten S."/>
            <person name="Simakov O."/>
            <person name="Wilson M."/>
            <person name="Piel J."/>
            <person name="Ashoor H."/>
            <person name="Bougouffa S."/>
            <person name="Bajic V.B."/>
            <person name="Ryu T."/>
            <person name="Ravasi T."/>
            <person name="Bayer T."/>
            <person name="Micklem G."/>
            <person name="Kim H."/>
            <person name="Bhak J."/>
            <person name="Lajeunesse T.C."/>
            <person name="Voolstra C.R."/>
        </authorList>
    </citation>
    <scope>NUCLEOTIDE SEQUENCE [LARGE SCALE GENOMIC DNA]</scope>
    <source>
        <strain evidence="3 4">CCMP2467</strain>
    </source>
</reference>
<dbReference type="InterPro" id="IPR056857">
    <property type="entry name" value="TPR_AP5Z1_N"/>
</dbReference>
<dbReference type="InterPro" id="IPR055450">
    <property type="entry name" value="AP5Z1_ARM"/>
</dbReference>
<feature type="compositionally biased region" description="Polar residues" evidence="1">
    <location>
        <begin position="1140"/>
        <end position="1160"/>
    </location>
</feature>
<dbReference type="InterPro" id="IPR008978">
    <property type="entry name" value="HSP20-like_chaperone"/>
</dbReference>
<dbReference type="EMBL" id="LSRX01001115">
    <property type="protein sequence ID" value="OLP83439.1"/>
    <property type="molecule type" value="Genomic_DNA"/>
</dbReference>
<proteinExistence type="predicted"/>
<feature type="region of interest" description="Disordered" evidence="1">
    <location>
        <begin position="738"/>
        <end position="770"/>
    </location>
</feature>
<dbReference type="InterPro" id="IPR016024">
    <property type="entry name" value="ARM-type_fold"/>
</dbReference>
<feature type="region of interest" description="Disordered" evidence="1">
    <location>
        <begin position="1101"/>
        <end position="1163"/>
    </location>
</feature>
<dbReference type="InterPro" id="IPR007052">
    <property type="entry name" value="CS_dom"/>
</dbReference>
<dbReference type="PROSITE" id="PS51203">
    <property type="entry name" value="CS"/>
    <property type="match status" value="1"/>
</dbReference>
<dbReference type="Gene3D" id="2.60.40.790">
    <property type="match status" value="1"/>
</dbReference>
<evidence type="ECO:0000259" key="2">
    <source>
        <dbReference type="PROSITE" id="PS51203"/>
    </source>
</evidence>
<feature type="compositionally biased region" description="Basic and acidic residues" evidence="1">
    <location>
        <begin position="742"/>
        <end position="756"/>
    </location>
</feature>